<evidence type="ECO:0000313" key="2">
    <source>
        <dbReference type="EMBL" id="KAJ1351006.1"/>
    </source>
</evidence>
<dbReference type="AlphaFoldDB" id="A0AAD5MKU0"/>
<accession>A0AAD5MKU0</accession>
<protein>
    <submittedName>
        <fullName evidence="2">Uncharacterized protein</fullName>
    </submittedName>
</protein>
<dbReference type="EMBL" id="JAHQIW010000984">
    <property type="protein sequence ID" value="KAJ1351006.1"/>
    <property type="molecule type" value="Genomic_DNA"/>
</dbReference>
<feature type="compositionally biased region" description="Polar residues" evidence="1">
    <location>
        <begin position="54"/>
        <end position="74"/>
    </location>
</feature>
<proteinExistence type="predicted"/>
<gene>
    <name evidence="2" type="ORF">KIN20_006938</name>
</gene>
<reference evidence="2" key="1">
    <citation type="submission" date="2021-06" db="EMBL/GenBank/DDBJ databases">
        <title>Parelaphostrongylus tenuis whole genome reference sequence.</title>
        <authorList>
            <person name="Garwood T.J."/>
            <person name="Larsen P.A."/>
            <person name="Fountain-Jones N.M."/>
            <person name="Garbe J.R."/>
            <person name="Macchietto M.G."/>
            <person name="Kania S.A."/>
            <person name="Gerhold R.W."/>
            <person name="Richards J.E."/>
            <person name="Wolf T.M."/>
        </authorList>
    </citation>
    <scope>NUCLEOTIDE SEQUENCE</scope>
    <source>
        <strain evidence="2">MNPRO001-30</strain>
        <tissue evidence="2">Meninges</tissue>
    </source>
</reference>
<keyword evidence="3" id="KW-1185">Reference proteome</keyword>
<sequence length="91" mass="10025">MNNSLSGNEKLLSLSNAIGPLPRDYRRLMEEFLNREATATQATLKTVIKDAPRSSKSTESSTDPPRHGTNQNSKPFAVHKDVNQFSAEHGS</sequence>
<name>A0AAD5MKU0_PARTN</name>
<feature type="region of interest" description="Disordered" evidence="1">
    <location>
        <begin position="43"/>
        <end position="91"/>
    </location>
</feature>
<evidence type="ECO:0000256" key="1">
    <source>
        <dbReference type="SAM" id="MobiDB-lite"/>
    </source>
</evidence>
<organism evidence="2 3">
    <name type="scientific">Parelaphostrongylus tenuis</name>
    <name type="common">Meningeal worm</name>
    <dbReference type="NCBI Taxonomy" id="148309"/>
    <lineage>
        <taxon>Eukaryota</taxon>
        <taxon>Metazoa</taxon>
        <taxon>Ecdysozoa</taxon>
        <taxon>Nematoda</taxon>
        <taxon>Chromadorea</taxon>
        <taxon>Rhabditida</taxon>
        <taxon>Rhabditina</taxon>
        <taxon>Rhabditomorpha</taxon>
        <taxon>Strongyloidea</taxon>
        <taxon>Metastrongylidae</taxon>
        <taxon>Parelaphostrongylus</taxon>
    </lineage>
</organism>
<comment type="caution">
    <text evidence="2">The sequence shown here is derived from an EMBL/GenBank/DDBJ whole genome shotgun (WGS) entry which is preliminary data.</text>
</comment>
<evidence type="ECO:0000313" key="3">
    <source>
        <dbReference type="Proteomes" id="UP001196413"/>
    </source>
</evidence>
<dbReference type="Proteomes" id="UP001196413">
    <property type="component" value="Unassembled WGS sequence"/>
</dbReference>